<protein>
    <submittedName>
        <fullName evidence="1">Uncharacterized protein</fullName>
    </submittedName>
</protein>
<accession>A0ABQ5AH57</accession>
<reference evidence="1" key="2">
    <citation type="submission" date="2022-01" db="EMBL/GenBank/DDBJ databases">
        <authorList>
            <person name="Yamashiro T."/>
            <person name="Shiraishi A."/>
            <person name="Satake H."/>
            <person name="Nakayama K."/>
        </authorList>
    </citation>
    <scope>NUCLEOTIDE SEQUENCE</scope>
</reference>
<keyword evidence="2" id="KW-1185">Reference proteome</keyword>
<name>A0ABQ5AH57_9ASTR</name>
<dbReference type="EMBL" id="BQNB010012264">
    <property type="protein sequence ID" value="GJT01354.1"/>
    <property type="molecule type" value="Genomic_DNA"/>
</dbReference>
<sequence length="114" mass="13177">MMILTHSLLLIAHQKINNLDGDVIVDFVTALKMFTRRIVVQNIVEDVQLGVEMTGLSNLCTRLFTLGYRTYVLGSIHMPNKAWTKKDQEHMKTILKKIDVVLLKRRIMRSLKVL</sequence>
<comment type="caution">
    <text evidence="1">The sequence shown here is derived from an EMBL/GenBank/DDBJ whole genome shotgun (WGS) entry which is preliminary data.</text>
</comment>
<gene>
    <name evidence="1" type="ORF">Tco_0822523</name>
</gene>
<proteinExistence type="predicted"/>
<evidence type="ECO:0000313" key="1">
    <source>
        <dbReference type="EMBL" id="GJT01354.1"/>
    </source>
</evidence>
<organism evidence="1 2">
    <name type="scientific">Tanacetum coccineum</name>
    <dbReference type="NCBI Taxonomy" id="301880"/>
    <lineage>
        <taxon>Eukaryota</taxon>
        <taxon>Viridiplantae</taxon>
        <taxon>Streptophyta</taxon>
        <taxon>Embryophyta</taxon>
        <taxon>Tracheophyta</taxon>
        <taxon>Spermatophyta</taxon>
        <taxon>Magnoliopsida</taxon>
        <taxon>eudicotyledons</taxon>
        <taxon>Gunneridae</taxon>
        <taxon>Pentapetalae</taxon>
        <taxon>asterids</taxon>
        <taxon>campanulids</taxon>
        <taxon>Asterales</taxon>
        <taxon>Asteraceae</taxon>
        <taxon>Asteroideae</taxon>
        <taxon>Anthemideae</taxon>
        <taxon>Anthemidinae</taxon>
        <taxon>Tanacetum</taxon>
    </lineage>
</organism>
<evidence type="ECO:0000313" key="2">
    <source>
        <dbReference type="Proteomes" id="UP001151760"/>
    </source>
</evidence>
<reference evidence="1" key="1">
    <citation type="journal article" date="2022" name="Int. J. Mol. Sci.">
        <title>Draft Genome of Tanacetum Coccineum: Genomic Comparison of Closely Related Tanacetum-Family Plants.</title>
        <authorList>
            <person name="Yamashiro T."/>
            <person name="Shiraishi A."/>
            <person name="Nakayama K."/>
            <person name="Satake H."/>
        </authorList>
    </citation>
    <scope>NUCLEOTIDE SEQUENCE</scope>
</reference>
<feature type="non-terminal residue" evidence="1">
    <location>
        <position position="114"/>
    </location>
</feature>
<dbReference type="Proteomes" id="UP001151760">
    <property type="component" value="Unassembled WGS sequence"/>
</dbReference>